<keyword evidence="5" id="KW-0539">Nucleus</keyword>
<dbReference type="PANTHER" id="PTHR46266:SF4">
    <property type="entry name" value="TRANSCRIPTION FACTOR TT8"/>
    <property type="match status" value="1"/>
</dbReference>
<dbReference type="Proteomes" id="UP000436088">
    <property type="component" value="Unassembled WGS sequence"/>
</dbReference>
<keyword evidence="4" id="KW-0804">Transcription</keyword>
<dbReference type="PANTHER" id="PTHR46266">
    <property type="entry name" value="TRANSCRIPTION FACTOR TT8"/>
    <property type="match status" value="1"/>
</dbReference>
<feature type="region of interest" description="Disordered" evidence="7">
    <location>
        <begin position="60"/>
        <end position="84"/>
    </location>
</feature>
<keyword evidence="2" id="KW-0805">Transcription regulation</keyword>
<evidence type="ECO:0000313" key="9">
    <source>
        <dbReference type="EMBL" id="KAE8699507.1"/>
    </source>
</evidence>
<proteinExistence type="predicted"/>
<keyword evidence="3" id="KW-0238">DNA-binding</keyword>
<evidence type="ECO:0000256" key="4">
    <source>
        <dbReference type="ARBA" id="ARBA00023163"/>
    </source>
</evidence>
<dbReference type="GO" id="GO:0080090">
    <property type="term" value="P:regulation of primary metabolic process"/>
    <property type="evidence" value="ECO:0007669"/>
    <property type="project" value="UniProtKB-ARBA"/>
</dbReference>
<comment type="subcellular location">
    <subcellularLocation>
        <location evidence="1">Nucleus</location>
    </subcellularLocation>
</comment>
<keyword evidence="10" id="KW-1185">Reference proteome</keyword>
<name>A0A6A3A6V9_HIBSY</name>
<evidence type="ECO:0000259" key="8">
    <source>
        <dbReference type="Pfam" id="PF22754"/>
    </source>
</evidence>
<dbReference type="EMBL" id="VEPZ02001037">
    <property type="protein sequence ID" value="KAE8699507.1"/>
    <property type="molecule type" value="Genomic_DNA"/>
</dbReference>
<organism evidence="9 10">
    <name type="scientific">Hibiscus syriacus</name>
    <name type="common">Rose of Sharon</name>
    <dbReference type="NCBI Taxonomy" id="106335"/>
    <lineage>
        <taxon>Eukaryota</taxon>
        <taxon>Viridiplantae</taxon>
        <taxon>Streptophyta</taxon>
        <taxon>Embryophyta</taxon>
        <taxon>Tracheophyta</taxon>
        <taxon>Spermatophyta</taxon>
        <taxon>Magnoliopsida</taxon>
        <taxon>eudicotyledons</taxon>
        <taxon>Gunneridae</taxon>
        <taxon>Pentapetalae</taxon>
        <taxon>rosids</taxon>
        <taxon>malvids</taxon>
        <taxon>Malvales</taxon>
        <taxon>Malvaceae</taxon>
        <taxon>Malvoideae</taxon>
        <taxon>Hibiscus</taxon>
    </lineage>
</organism>
<evidence type="ECO:0000256" key="1">
    <source>
        <dbReference type="ARBA" id="ARBA00004123"/>
    </source>
</evidence>
<gene>
    <name evidence="9" type="ORF">F3Y22_tig00110577pilonHSYRG00053</name>
</gene>
<sequence length="136" mass="15600">MDKASILGDTIAYVKHLRKKIETLETQSKGIEANIEQSRSEYWLNRTSSLKELRSGIRVSESERARSLSPEPGRDKTKMRKTQQVTRETTVEVSIIESDALLELQCGYREGLLLDIMKMLKEKLRIEITTVQSCLN</sequence>
<dbReference type="GO" id="GO:0005634">
    <property type="term" value="C:nucleus"/>
    <property type="evidence" value="ECO:0007669"/>
    <property type="project" value="UniProtKB-SubCell"/>
</dbReference>
<dbReference type="GO" id="GO:0046983">
    <property type="term" value="F:protein dimerization activity"/>
    <property type="evidence" value="ECO:0007669"/>
    <property type="project" value="InterPro"/>
</dbReference>
<keyword evidence="6" id="KW-0175">Coiled coil</keyword>
<dbReference type="Pfam" id="PF22754">
    <property type="entry name" value="bHLH-TF_ACT-like_plant"/>
    <property type="match status" value="1"/>
</dbReference>
<comment type="caution">
    <text evidence="9">The sequence shown here is derived from an EMBL/GenBank/DDBJ whole genome shotgun (WGS) entry which is preliminary data.</text>
</comment>
<reference evidence="9" key="1">
    <citation type="submission" date="2019-09" db="EMBL/GenBank/DDBJ databases">
        <title>Draft genome information of white flower Hibiscus syriacus.</title>
        <authorList>
            <person name="Kim Y.-M."/>
        </authorList>
    </citation>
    <scope>NUCLEOTIDE SEQUENCE [LARGE SCALE GENOMIC DNA]</scope>
    <source>
        <strain evidence="9">YM2019G1</strain>
    </source>
</reference>
<evidence type="ECO:0000256" key="2">
    <source>
        <dbReference type="ARBA" id="ARBA00023015"/>
    </source>
</evidence>
<dbReference type="InterPro" id="IPR054502">
    <property type="entry name" value="bHLH-TF_ACT-like_plant"/>
</dbReference>
<protein>
    <recommendedName>
        <fullName evidence="8">Plant bHLH transcription factor ACT-like domain-containing protein</fullName>
    </recommendedName>
</protein>
<feature type="domain" description="Plant bHLH transcription factor ACT-like" evidence="8">
    <location>
        <begin position="91"/>
        <end position="135"/>
    </location>
</feature>
<accession>A0A6A3A6V9</accession>
<feature type="compositionally biased region" description="Basic and acidic residues" evidence="7">
    <location>
        <begin position="60"/>
        <end position="76"/>
    </location>
</feature>
<dbReference type="Gene3D" id="4.10.280.10">
    <property type="entry name" value="Helix-loop-helix DNA-binding domain"/>
    <property type="match status" value="1"/>
</dbReference>
<evidence type="ECO:0000256" key="7">
    <source>
        <dbReference type="SAM" id="MobiDB-lite"/>
    </source>
</evidence>
<feature type="coiled-coil region" evidence="6">
    <location>
        <begin position="14"/>
        <end position="41"/>
    </location>
</feature>
<dbReference type="AlphaFoldDB" id="A0A6A3A6V9"/>
<dbReference type="InterPro" id="IPR036638">
    <property type="entry name" value="HLH_DNA-bd_sf"/>
</dbReference>
<evidence type="ECO:0000256" key="5">
    <source>
        <dbReference type="ARBA" id="ARBA00023242"/>
    </source>
</evidence>
<evidence type="ECO:0000256" key="6">
    <source>
        <dbReference type="SAM" id="Coils"/>
    </source>
</evidence>
<evidence type="ECO:0000313" key="10">
    <source>
        <dbReference type="Proteomes" id="UP000436088"/>
    </source>
</evidence>
<evidence type="ECO:0000256" key="3">
    <source>
        <dbReference type="ARBA" id="ARBA00023125"/>
    </source>
</evidence>